<protein>
    <submittedName>
        <fullName evidence="2">Uncharacterized protein</fullName>
    </submittedName>
</protein>
<dbReference type="OrthoDB" id="434647at2759"/>
<comment type="caution">
    <text evidence="2">The sequence shown here is derived from an EMBL/GenBank/DDBJ whole genome shotgun (WGS) entry which is preliminary data.</text>
</comment>
<gene>
    <name evidence="2" type="ORF">CK203_088851</name>
</gene>
<proteinExistence type="predicted"/>
<organism evidence="2 3">
    <name type="scientific">Vitis vinifera</name>
    <name type="common">Grape</name>
    <dbReference type="NCBI Taxonomy" id="29760"/>
    <lineage>
        <taxon>Eukaryota</taxon>
        <taxon>Viridiplantae</taxon>
        <taxon>Streptophyta</taxon>
        <taxon>Embryophyta</taxon>
        <taxon>Tracheophyta</taxon>
        <taxon>Spermatophyta</taxon>
        <taxon>Magnoliopsida</taxon>
        <taxon>eudicotyledons</taxon>
        <taxon>Gunneridae</taxon>
        <taxon>Pentapetalae</taxon>
        <taxon>rosids</taxon>
        <taxon>Vitales</taxon>
        <taxon>Vitaceae</taxon>
        <taxon>Viteae</taxon>
        <taxon>Vitis</taxon>
    </lineage>
</organism>
<name>A0A438D4S4_VITVI</name>
<sequence length="146" mass="16333">MDYSRWPEVQAKPSPPMDPYAPIYNTHYPHYPHPQHHHFHHLPNPNPDPNPNLRLQNPYSVVKSHETYSFGAEHGLRPPGVDSYAYLNSHPATRVGHEATQPVVTYAHYTLGSASSTMPSDCYQAPSAQSWGAKPIGRKSIIENSG</sequence>
<dbReference type="Proteomes" id="UP000288805">
    <property type="component" value="Unassembled WGS sequence"/>
</dbReference>
<feature type="region of interest" description="Disordered" evidence="1">
    <location>
        <begin position="34"/>
        <end position="53"/>
    </location>
</feature>
<reference evidence="2 3" key="1">
    <citation type="journal article" date="2018" name="PLoS Genet.">
        <title>Population sequencing reveals clonal diversity and ancestral inbreeding in the grapevine cultivar Chardonnay.</title>
        <authorList>
            <person name="Roach M.J."/>
            <person name="Johnson D.L."/>
            <person name="Bohlmann J."/>
            <person name="van Vuuren H.J."/>
            <person name="Jones S.J."/>
            <person name="Pretorius I.S."/>
            <person name="Schmidt S.A."/>
            <person name="Borneman A.R."/>
        </authorList>
    </citation>
    <scope>NUCLEOTIDE SEQUENCE [LARGE SCALE GENOMIC DNA]</scope>
    <source>
        <strain evidence="3">cv. Chardonnay</strain>
        <tissue evidence="2">Leaf</tissue>
    </source>
</reference>
<evidence type="ECO:0000256" key="1">
    <source>
        <dbReference type="SAM" id="MobiDB-lite"/>
    </source>
</evidence>
<evidence type="ECO:0000313" key="2">
    <source>
        <dbReference type="EMBL" id="RVW30397.1"/>
    </source>
</evidence>
<dbReference type="AlphaFoldDB" id="A0A438D4S4"/>
<accession>A0A438D4S4</accession>
<feature type="region of interest" description="Disordered" evidence="1">
    <location>
        <begin position="1"/>
        <end position="20"/>
    </location>
</feature>
<evidence type="ECO:0000313" key="3">
    <source>
        <dbReference type="Proteomes" id="UP000288805"/>
    </source>
</evidence>
<dbReference type="EMBL" id="QGNW01001798">
    <property type="protein sequence ID" value="RVW30397.1"/>
    <property type="molecule type" value="Genomic_DNA"/>
</dbReference>